<dbReference type="SUPFAM" id="SSF51735">
    <property type="entry name" value="NAD(P)-binding Rossmann-fold domains"/>
    <property type="match status" value="1"/>
</dbReference>
<dbReference type="Pfam" id="PF13561">
    <property type="entry name" value="adh_short_C2"/>
    <property type="match status" value="1"/>
</dbReference>
<dbReference type="InterPro" id="IPR002347">
    <property type="entry name" value="SDR_fam"/>
</dbReference>
<dbReference type="CDD" id="cd05233">
    <property type="entry name" value="SDR_c"/>
    <property type="match status" value="1"/>
</dbReference>
<evidence type="ECO:0000256" key="2">
    <source>
        <dbReference type="ARBA" id="ARBA00023002"/>
    </source>
</evidence>
<proteinExistence type="inferred from homology"/>
<dbReference type="PANTHER" id="PTHR43669:SF3">
    <property type="entry name" value="ALCOHOL DEHYDROGENASE, PUTATIVE (AFU_ORTHOLOGUE AFUA_3G03445)-RELATED"/>
    <property type="match status" value="1"/>
</dbReference>
<evidence type="ECO:0000313" key="4">
    <source>
        <dbReference type="EMBL" id="QSQ21694.1"/>
    </source>
</evidence>
<dbReference type="PROSITE" id="PS00061">
    <property type="entry name" value="ADH_SHORT"/>
    <property type="match status" value="1"/>
</dbReference>
<dbReference type="PRINTS" id="PR00081">
    <property type="entry name" value="GDHRDH"/>
</dbReference>
<dbReference type="InterPro" id="IPR057326">
    <property type="entry name" value="KR_dom"/>
</dbReference>
<keyword evidence="5" id="KW-1185">Reference proteome</keyword>
<name>A0ABX7NWB7_9BACT</name>
<sequence length="254" mass="26680">MDSRYAGKKAVVTGGTIGMGLATVKALLAGGAEVLLTGRNEKNLEAARRELGPRAHVVRSDTSSLADIEALARTVEEKLGRVDFVFINAGVAQLTPLGKVSEADYDDMFNVNTKGAYFTVQKLAPLVRDGGSFVFTTSVANVMGYPGMSVYSGTKAAVRSFAQGFAAELLSRNIRVNAVSPGFIKTPTLGVAKATPEELAAFEQEGNTVTPMGRIGTSEEVARAALFLAFEATFTTGAELPVDGGLAYVNAPHR</sequence>
<dbReference type="InterPro" id="IPR020904">
    <property type="entry name" value="Sc_DH/Rdtase_CS"/>
</dbReference>
<dbReference type="Proteomes" id="UP000662747">
    <property type="component" value="Chromosome"/>
</dbReference>
<reference evidence="4 5" key="1">
    <citation type="submission" date="2021-02" db="EMBL/GenBank/DDBJ databases">
        <title>De Novo genome assembly of isolated myxobacteria.</title>
        <authorList>
            <person name="Stevens D.C."/>
        </authorList>
    </citation>
    <scope>NUCLEOTIDE SEQUENCE [LARGE SCALE GENOMIC DNA]</scope>
    <source>
        <strain evidence="5">SCPEA02</strain>
    </source>
</reference>
<dbReference type="PRINTS" id="PR00080">
    <property type="entry name" value="SDRFAMILY"/>
</dbReference>
<organism evidence="4 5">
    <name type="scientific">Pyxidicoccus parkwayensis</name>
    <dbReference type="NCBI Taxonomy" id="2813578"/>
    <lineage>
        <taxon>Bacteria</taxon>
        <taxon>Pseudomonadati</taxon>
        <taxon>Myxococcota</taxon>
        <taxon>Myxococcia</taxon>
        <taxon>Myxococcales</taxon>
        <taxon>Cystobacterineae</taxon>
        <taxon>Myxococcaceae</taxon>
        <taxon>Pyxidicoccus</taxon>
    </lineage>
</organism>
<evidence type="ECO:0000313" key="5">
    <source>
        <dbReference type="Proteomes" id="UP000662747"/>
    </source>
</evidence>
<dbReference type="EMBL" id="CP071090">
    <property type="protein sequence ID" value="QSQ21694.1"/>
    <property type="molecule type" value="Genomic_DNA"/>
</dbReference>
<dbReference type="RefSeq" id="WP_206723271.1">
    <property type="nucleotide sequence ID" value="NZ_CP071090.1"/>
</dbReference>
<evidence type="ECO:0000256" key="1">
    <source>
        <dbReference type="ARBA" id="ARBA00006484"/>
    </source>
</evidence>
<gene>
    <name evidence="4" type="ORF">JY651_42140</name>
</gene>
<comment type="similarity">
    <text evidence="1">Belongs to the short-chain dehydrogenases/reductases (SDR) family.</text>
</comment>
<keyword evidence="2" id="KW-0560">Oxidoreductase</keyword>
<dbReference type="PANTHER" id="PTHR43669">
    <property type="entry name" value="5-KETO-D-GLUCONATE 5-REDUCTASE"/>
    <property type="match status" value="1"/>
</dbReference>
<protein>
    <submittedName>
        <fullName evidence="4">SDR family oxidoreductase</fullName>
    </submittedName>
</protein>
<dbReference type="Gene3D" id="3.40.50.720">
    <property type="entry name" value="NAD(P)-binding Rossmann-like Domain"/>
    <property type="match status" value="1"/>
</dbReference>
<evidence type="ECO:0000259" key="3">
    <source>
        <dbReference type="SMART" id="SM00822"/>
    </source>
</evidence>
<dbReference type="SMART" id="SM00822">
    <property type="entry name" value="PKS_KR"/>
    <property type="match status" value="1"/>
</dbReference>
<dbReference type="InterPro" id="IPR036291">
    <property type="entry name" value="NAD(P)-bd_dom_sf"/>
</dbReference>
<accession>A0ABX7NWB7</accession>
<feature type="domain" description="Ketoreductase" evidence="3">
    <location>
        <begin position="8"/>
        <end position="182"/>
    </location>
</feature>